<dbReference type="STRING" id="1888891.DSOL_2742"/>
<feature type="compositionally biased region" description="Low complexity" evidence="1">
    <location>
        <begin position="590"/>
        <end position="601"/>
    </location>
</feature>
<feature type="domain" description="DUF8194" evidence="4">
    <location>
        <begin position="781"/>
        <end position="853"/>
    </location>
</feature>
<dbReference type="Pfam" id="PF26615">
    <property type="entry name" value="DUF8195"/>
    <property type="match status" value="1"/>
</dbReference>
<name>A0A1Q8QVP0_9FIRM</name>
<accession>A0A1Q8QVP0</accession>
<feature type="domain" description="CARDB" evidence="3">
    <location>
        <begin position="345"/>
        <end position="444"/>
    </location>
</feature>
<dbReference type="Gene3D" id="2.60.40.10">
    <property type="entry name" value="Immunoglobulins"/>
    <property type="match status" value="4"/>
</dbReference>
<feature type="region of interest" description="Disordered" evidence="1">
    <location>
        <begin position="586"/>
        <end position="655"/>
    </location>
</feature>
<feature type="domain" description="DUF8195" evidence="5">
    <location>
        <begin position="918"/>
        <end position="1058"/>
    </location>
</feature>
<feature type="chain" id="PRO_5012796530" description="CARDB domain-containing protein" evidence="2">
    <location>
        <begin position="26"/>
        <end position="1065"/>
    </location>
</feature>
<dbReference type="InterPro" id="IPR058508">
    <property type="entry name" value="DUF8195"/>
</dbReference>
<evidence type="ECO:0000259" key="3">
    <source>
        <dbReference type="Pfam" id="PF07705"/>
    </source>
</evidence>
<feature type="compositionally biased region" description="Pro residues" evidence="1">
    <location>
        <begin position="602"/>
        <end position="653"/>
    </location>
</feature>
<evidence type="ECO:0008006" key="8">
    <source>
        <dbReference type="Google" id="ProtNLM"/>
    </source>
</evidence>
<dbReference type="Proteomes" id="UP000186102">
    <property type="component" value="Unassembled WGS sequence"/>
</dbReference>
<feature type="region of interest" description="Disordered" evidence="1">
    <location>
        <begin position="446"/>
        <end position="480"/>
    </location>
</feature>
<feature type="signal peptide" evidence="2">
    <location>
        <begin position="1"/>
        <end position="25"/>
    </location>
</feature>
<evidence type="ECO:0000256" key="1">
    <source>
        <dbReference type="SAM" id="MobiDB-lite"/>
    </source>
</evidence>
<gene>
    <name evidence="6" type="ORF">DSOL_2742</name>
</gene>
<keyword evidence="2" id="KW-0732">Signal</keyword>
<dbReference type="InterPro" id="IPR011635">
    <property type="entry name" value="CARDB"/>
</dbReference>
<protein>
    <recommendedName>
        <fullName evidence="8">CARDB domain-containing protein</fullName>
    </recommendedName>
</protein>
<reference evidence="6 7" key="1">
    <citation type="submission" date="2016-09" db="EMBL/GenBank/DDBJ databases">
        <title>Complete genome of Desulfosporosinus sp. OL.</title>
        <authorList>
            <person name="Mardanov A."/>
            <person name="Beletsky A."/>
            <person name="Panova A."/>
            <person name="Karnachuk O."/>
            <person name="Ravin N."/>
        </authorList>
    </citation>
    <scope>NUCLEOTIDE SEQUENCE [LARGE SCALE GENOMIC DNA]</scope>
    <source>
        <strain evidence="6 7">OL</strain>
    </source>
</reference>
<evidence type="ECO:0000259" key="5">
    <source>
        <dbReference type="Pfam" id="PF26615"/>
    </source>
</evidence>
<sequence length="1065" mass="117946">MKRKVIIAIPLAILCCLLFSTQVFAMSGSNITLKIRSPVNSLTSESGVIAVEQFPAEIAISAAAKAGNLAGIQLSHNGQTLEIPADPILTIANKEACGVYTLTAKTDGGAVLTISANVVFQEKAIYNIRYRTVGMNLKETYDGADKLKTFPTSQRIDLVQANTIAEYEQKRIAGLIGRSDGRTYTLKGSLVVEVYDYSTGKVIGIYDANQDFDALTTGFHWTPKSLMALETMRNAAITYQAPVKIDVQATWCSEDKQEVYGKATAQDRGVPEYLYPYQTTSVTFSKDDISLSRNYIYRGMEWDYTPETAGYPDGESQTQTAITQKINTQIPAADFYFKFKKQDGNDLSVSIRAPETVCRGDSYSFEVTFSNHGAAPAYDVPLIGTVDREQMKEIPAKQDFSPNESKTFTLTRNTDKAGEVITLWAQIEVPEGFMDKNPENNTATSVIRVVEKPEPTPSQGKNPEPDKENPPPAENPDPEKLCDVSASIAAPPTVYEGEPYRFTVSFTNHSDRMLKDAGVQGKNNEVVLDSIPKALDFNPLETKTYTLTGQAGHVGEVYNLWANIGVPEGFRDENPVDNTAASKITVVAKPSGNPPRNSDNPPNNPDNPPKNPDNPPKNPDNPPTNPDNPPENPNNPPTNPDPPPDPGHPPVDPVVPQEKLCDVWVNLSYPPTVYEQEEYSFTVYFSNDTDKALSGVSLNASIDGKAVSVVPTAADFQAHETKAFLVKGKAGEKGTTIRLSAQVSPPAEYRDTNTSNNRAAAELSVVERPYDLDVQRITPDRYKENQTVISTIKVSNRGSLDFTPGQKVSVQFEVPELLLKKRIDAIVMEKDTWNVVSVKWDTPNVQADKNITLIAVINPDQVLDNETSNANNTYTQKAIIKNVTYDEPEENTTIPAPPPRSEQPRVIWKEQRYENDRFVWKDFYAELKVEAVLDYETKAKGYIKSGYGFSFNVTTSVNTNYDKPELITAPQTAEVYLPQYRYETAIPLMKEGDHFTFKENLTSPFRYKKQYVPVWFPDDRDYIVQLLVTDVHTPGGTLSKWITGGNLKMKVVDSMYSDDVTTGSP</sequence>
<dbReference type="EMBL" id="MLBF01000019">
    <property type="protein sequence ID" value="OLN31403.1"/>
    <property type="molecule type" value="Genomic_DNA"/>
</dbReference>
<evidence type="ECO:0000313" key="7">
    <source>
        <dbReference type="Proteomes" id="UP000186102"/>
    </source>
</evidence>
<keyword evidence="7" id="KW-1185">Reference proteome</keyword>
<evidence type="ECO:0000313" key="6">
    <source>
        <dbReference type="EMBL" id="OLN31403.1"/>
    </source>
</evidence>
<dbReference type="Pfam" id="PF26614">
    <property type="entry name" value="DUF8194"/>
    <property type="match status" value="1"/>
</dbReference>
<dbReference type="AlphaFoldDB" id="A0A1Q8QVP0"/>
<dbReference type="InterPro" id="IPR058507">
    <property type="entry name" value="DUF8194"/>
</dbReference>
<proteinExistence type="predicted"/>
<dbReference type="InterPro" id="IPR013783">
    <property type="entry name" value="Ig-like_fold"/>
</dbReference>
<evidence type="ECO:0000259" key="4">
    <source>
        <dbReference type="Pfam" id="PF26614"/>
    </source>
</evidence>
<dbReference type="RefSeq" id="WP_075365307.1">
    <property type="nucleotide sequence ID" value="NZ_MLBF01000019.1"/>
</dbReference>
<dbReference type="OrthoDB" id="1788899at2"/>
<dbReference type="Pfam" id="PF07705">
    <property type="entry name" value="CARDB"/>
    <property type="match status" value="1"/>
</dbReference>
<comment type="caution">
    <text evidence="6">The sequence shown here is derived from an EMBL/GenBank/DDBJ whole genome shotgun (WGS) entry which is preliminary data.</text>
</comment>
<evidence type="ECO:0000256" key="2">
    <source>
        <dbReference type="SAM" id="SignalP"/>
    </source>
</evidence>
<organism evidence="6 7">
    <name type="scientific">Desulfosporosinus metallidurans</name>
    <dbReference type="NCBI Taxonomy" id="1888891"/>
    <lineage>
        <taxon>Bacteria</taxon>
        <taxon>Bacillati</taxon>
        <taxon>Bacillota</taxon>
        <taxon>Clostridia</taxon>
        <taxon>Eubacteriales</taxon>
        <taxon>Desulfitobacteriaceae</taxon>
        <taxon>Desulfosporosinus</taxon>
    </lineage>
</organism>